<proteinExistence type="predicted"/>
<dbReference type="Gene3D" id="3.30.30.10">
    <property type="entry name" value="Knottin, scorpion toxin-like"/>
    <property type="match status" value="1"/>
</dbReference>
<keyword evidence="1" id="KW-0732">Signal</keyword>
<evidence type="ECO:0000256" key="1">
    <source>
        <dbReference type="SAM" id="SignalP"/>
    </source>
</evidence>
<accession>A0A8J9V7E4</accession>
<dbReference type="GO" id="GO:0051707">
    <property type="term" value="P:response to other organism"/>
    <property type="evidence" value="ECO:0007669"/>
    <property type="project" value="UniProtKB-ARBA"/>
</dbReference>
<protein>
    <submittedName>
        <fullName evidence="2">Uncharacterized protein</fullName>
    </submittedName>
</protein>
<evidence type="ECO:0000313" key="3">
    <source>
        <dbReference type="Proteomes" id="UP000838878"/>
    </source>
</evidence>
<reference evidence="2" key="1">
    <citation type="submission" date="2021-12" db="EMBL/GenBank/DDBJ databases">
        <authorList>
            <person name="Martin H S."/>
        </authorList>
    </citation>
    <scope>NUCLEOTIDE SEQUENCE</scope>
</reference>
<dbReference type="AlphaFoldDB" id="A0A8J9V7E4"/>
<sequence length="89" mass="9536">MAIKIFPYLFALFALLFLVQAAPSENDELPDVLYIEDPGTFPAVLSAQEALAPVQQKRACNPGQCASLCQSLGFKMGHCDANGVCVCSK</sequence>
<dbReference type="Proteomes" id="UP000838878">
    <property type="component" value="Chromosome 12"/>
</dbReference>
<dbReference type="OrthoDB" id="6897986at2759"/>
<evidence type="ECO:0000313" key="2">
    <source>
        <dbReference type="EMBL" id="CAH0717403.1"/>
    </source>
</evidence>
<feature type="signal peptide" evidence="1">
    <location>
        <begin position="1"/>
        <end position="21"/>
    </location>
</feature>
<keyword evidence="3" id="KW-1185">Reference proteome</keyword>
<dbReference type="EMBL" id="OV170232">
    <property type="protein sequence ID" value="CAH0717403.1"/>
    <property type="molecule type" value="Genomic_DNA"/>
</dbReference>
<feature type="non-terminal residue" evidence="2">
    <location>
        <position position="89"/>
    </location>
</feature>
<gene>
    <name evidence="2" type="ORF">BINO364_LOCUS4014</name>
</gene>
<organism evidence="2 3">
    <name type="scientific">Brenthis ino</name>
    <name type="common">lesser marbled fritillary</name>
    <dbReference type="NCBI Taxonomy" id="405034"/>
    <lineage>
        <taxon>Eukaryota</taxon>
        <taxon>Metazoa</taxon>
        <taxon>Ecdysozoa</taxon>
        <taxon>Arthropoda</taxon>
        <taxon>Hexapoda</taxon>
        <taxon>Insecta</taxon>
        <taxon>Pterygota</taxon>
        <taxon>Neoptera</taxon>
        <taxon>Endopterygota</taxon>
        <taxon>Lepidoptera</taxon>
        <taxon>Glossata</taxon>
        <taxon>Ditrysia</taxon>
        <taxon>Papilionoidea</taxon>
        <taxon>Nymphalidae</taxon>
        <taxon>Heliconiinae</taxon>
        <taxon>Argynnini</taxon>
        <taxon>Brenthis</taxon>
    </lineage>
</organism>
<feature type="chain" id="PRO_5035458968" evidence="1">
    <location>
        <begin position="22"/>
        <end position="89"/>
    </location>
</feature>
<dbReference type="InterPro" id="IPR036574">
    <property type="entry name" value="Scorpion_toxin-like_sf"/>
</dbReference>
<name>A0A8J9V7E4_9NEOP</name>